<dbReference type="AlphaFoldDB" id="A0A834MJJ7"/>
<dbReference type="EMBL" id="JAACXV010000273">
    <property type="protein sequence ID" value="KAF7280814.1"/>
    <property type="molecule type" value="Genomic_DNA"/>
</dbReference>
<keyword evidence="3" id="KW-1185">Reference proteome</keyword>
<feature type="region of interest" description="Disordered" evidence="1">
    <location>
        <begin position="1"/>
        <end position="39"/>
    </location>
</feature>
<accession>A0A834MJJ7</accession>
<protein>
    <submittedName>
        <fullName evidence="2">Uncharacterized protein</fullName>
    </submittedName>
</protein>
<name>A0A834MJJ7_RHYFE</name>
<proteinExistence type="predicted"/>
<comment type="caution">
    <text evidence="2">The sequence shown here is derived from an EMBL/GenBank/DDBJ whole genome shotgun (WGS) entry which is preliminary data.</text>
</comment>
<sequence length="71" mass="7897">MNNNSSMDLVERLNDKNKINKDKALERGGERDGTESRLSYGCSGPNVKAAERCKEFSLFNNHPAGIIKLDV</sequence>
<evidence type="ECO:0000256" key="1">
    <source>
        <dbReference type="SAM" id="MobiDB-lite"/>
    </source>
</evidence>
<evidence type="ECO:0000313" key="3">
    <source>
        <dbReference type="Proteomes" id="UP000625711"/>
    </source>
</evidence>
<gene>
    <name evidence="2" type="ORF">GWI33_005473</name>
</gene>
<organism evidence="2 3">
    <name type="scientific">Rhynchophorus ferrugineus</name>
    <name type="common">Red palm weevil</name>
    <name type="synonym">Curculio ferrugineus</name>
    <dbReference type="NCBI Taxonomy" id="354439"/>
    <lineage>
        <taxon>Eukaryota</taxon>
        <taxon>Metazoa</taxon>
        <taxon>Ecdysozoa</taxon>
        <taxon>Arthropoda</taxon>
        <taxon>Hexapoda</taxon>
        <taxon>Insecta</taxon>
        <taxon>Pterygota</taxon>
        <taxon>Neoptera</taxon>
        <taxon>Endopterygota</taxon>
        <taxon>Coleoptera</taxon>
        <taxon>Polyphaga</taxon>
        <taxon>Cucujiformia</taxon>
        <taxon>Curculionidae</taxon>
        <taxon>Dryophthorinae</taxon>
        <taxon>Rhynchophorus</taxon>
    </lineage>
</organism>
<feature type="compositionally biased region" description="Basic and acidic residues" evidence="1">
    <location>
        <begin position="9"/>
        <end position="35"/>
    </location>
</feature>
<reference evidence="2" key="1">
    <citation type="submission" date="2020-08" db="EMBL/GenBank/DDBJ databases">
        <title>Genome sequencing and assembly of the red palm weevil Rhynchophorus ferrugineus.</title>
        <authorList>
            <person name="Dias G.B."/>
            <person name="Bergman C.M."/>
            <person name="Manee M."/>
        </authorList>
    </citation>
    <scope>NUCLEOTIDE SEQUENCE</scope>
    <source>
        <strain evidence="2">AA-2017</strain>
        <tissue evidence="2">Whole larva</tissue>
    </source>
</reference>
<evidence type="ECO:0000313" key="2">
    <source>
        <dbReference type="EMBL" id="KAF7280814.1"/>
    </source>
</evidence>
<dbReference type="Proteomes" id="UP000625711">
    <property type="component" value="Unassembled WGS sequence"/>
</dbReference>